<feature type="domain" description="EGF-like" evidence="3">
    <location>
        <begin position="1087"/>
        <end position="1128"/>
    </location>
</feature>
<feature type="domain" description="EGF-like" evidence="3">
    <location>
        <begin position="552"/>
        <end position="593"/>
    </location>
</feature>
<feature type="domain" description="EGF-like" evidence="3">
    <location>
        <begin position="18"/>
        <end position="59"/>
    </location>
</feature>
<accession>A0A914W4V7</accession>
<evidence type="ECO:0000313" key="5">
    <source>
        <dbReference type="Proteomes" id="UP000887566"/>
    </source>
</evidence>
<dbReference type="InterPro" id="IPR016187">
    <property type="entry name" value="CTDL_fold"/>
</dbReference>
<evidence type="ECO:0000259" key="3">
    <source>
        <dbReference type="PROSITE" id="PS50026"/>
    </source>
</evidence>
<dbReference type="Pfam" id="PF00059">
    <property type="entry name" value="Lectin_C"/>
    <property type="match status" value="7"/>
</dbReference>
<dbReference type="SMART" id="SM00034">
    <property type="entry name" value="CLECT"/>
    <property type="match status" value="8"/>
</dbReference>
<evidence type="ECO:0000313" key="6">
    <source>
        <dbReference type="WBParaSite" id="PSAMB.scaffold305size57849.g4553.t1"/>
    </source>
</evidence>
<dbReference type="PROSITE" id="PS50026">
    <property type="entry name" value="EGF_3"/>
    <property type="match status" value="6"/>
</dbReference>
<dbReference type="InterPro" id="IPR050801">
    <property type="entry name" value="Ca-Dep_Lectins_ImmuneDev"/>
</dbReference>
<dbReference type="PROSITE" id="PS50041">
    <property type="entry name" value="C_TYPE_LECTIN_2"/>
    <property type="match status" value="7"/>
</dbReference>
<dbReference type="SMART" id="SM00181">
    <property type="entry name" value="EGF"/>
    <property type="match status" value="8"/>
</dbReference>
<proteinExistence type="predicted"/>
<keyword evidence="1" id="KW-1015">Disulfide bond</keyword>
<dbReference type="PANTHER" id="PTHR22801">
    <property type="entry name" value="LITHOSTATHINE"/>
    <property type="match status" value="1"/>
</dbReference>
<feature type="domain" description="C-type lectin" evidence="4">
    <location>
        <begin position="1326"/>
        <end position="1438"/>
    </location>
</feature>
<evidence type="ECO:0000256" key="1">
    <source>
        <dbReference type="PROSITE-ProRule" id="PRU00076"/>
    </source>
</evidence>
<feature type="domain" description="C-type lectin" evidence="4">
    <location>
        <begin position="969"/>
        <end position="1072"/>
    </location>
</feature>
<dbReference type="InterPro" id="IPR000742">
    <property type="entry name" value="EGF"/>
</dbReference>
<keyword evidence="5" id="KW-1185">Reference proteome</keyword>
<feature type="domain" description="C-type lectin" evidence="4">
    <location>
        <begin position="434"/>
        <end position="537"/>
    </location>
</feature>
<dbReference type="Gene3D" id="3.10.100.10">
    <property type="entry name" value="Mannose-Binding Protein A, subunit A"/>
    <property type="match status" value="8"/>
</dbReference>
<reference evidence="6" key="1">
    <citation type="submission" date="2022-11" db="UniProtKB">
        <authorList>
            <consortium name="WormBaseParasite"/>
        </authorList>
    </citation>
    <scope>IDENTIFICATION</scope>
</reference>
<dbReference type="CDD" id="cd00037">
    <property type="entry name" value="CLECT"/>
    <property type="match status" value="7"/>
</dbReference>
<evidence type="ECO:0000259" key="4">
    <source>
        <dbReference type="PROSITE" id="PS50041"/>
    </source>
</evidence>
<keyword evidence="2" id="KW-0732">Signal</keyword>
<dbReference type="Gene3D" id="2.10.25.10">
    <property type="entry name" value="Laminin"/>
    <property type="match status" value="3"/>
</dbReference>
<dbReference type="InterPro" id="IPR016186">
    <property type="entry name" value="C-type_lectin-like/link_sf"/>
</dbReference>
<feature type="domain" description="EGF-like" evidence="3">
    <location>
        <begin position="373"/>
        <end position="414"/>
    </location>
</feature>
<comment type="caution">
    <text evidence="1">Lacks conserved residue(s) required for the propagation of feature annotation.</text>
</comment>
<feature type="domain" description="C-type lectin" evidence="4">
    <location>
        <begin position="1149"/>
        <end position="1252"/>
    </location>
</feature>
<organism evidence="5 6">
    <name type="scientific">Plectus sambesii</name>
    <dbReference type="NCBI Taxonomy" id="2011161"/>
    <lineage>
        <taxon>Eukaryota</taxon>
        <taxon>Metazoa</taxon>
        <taxon>Ecdysozoa</taxon>
        <taxon>Nematoda</taxon>
        <taxon>Chromadorea</taxon>
        <taxon>Plectida</taxon>
        <taxon>Plectina</taxon>
        <taxon>Plectoidea</taxon>
        <taxon>Plectidae</taxon>
        <taxon>Plectus</taxon>
    </lineage>
</organism>
<dbReference type="SUPFAM" id="SSF56436">
    <property type="entry name" value="C-type lectin-like"/>
    <property type="match status" value="8"/>
</dbReference>
<feature type="signal peptide" evidence="2">
    <location>
        <begin position="1"/>
        <end position="19"/>
    </location>
</feature>
<feature type="domain" description="C-type lectin" evidence="4">
    <location>
        <begin position="614"/>
        <end position="717"/>
    </location>
</feature>
<feature type="disulfide bond" evidence="1">
    <location>
        <begin position="939"/>
        <end position="948"/>
    </location>
</feature>
<feature type="disulfide bond" evidence="1">
    <location>
        <begin position="49"/>
        <end position="58"/>
    </location>
</feature>
<feature type="domain" description="C-type lectin" evidence="4">
    <location>
        <begin position="257"/>
        <end position="369"/>
    </location>
</feature>
<feature type="domain" description="C-type lectin" evidence="4">
    <location>
        <begin position="791"/>
        <end position="894"/>
    </location>
</feature>
<evidence type="ECO:0000256" key="2">
    <source>
        <dbReference type="SAM" id="SignalP"/>
    </source>
</evidence>
<feature type="domain" description="EGF-like" evidence="3">
    <location>
        <begin position="908"/>
        <end position="949"/>
    </location>
</feature>
<feature type="disulfide bond" evidence="1">
    <location>
        <begin position="1118"/>
        <end position="1127"/>
    </location>
</feature>
<feature type="domain" description="EGF-like" evidence="3">
    <location>
        <begin position="196"/>
        <end position="237"/>
    </location>
</feature>
<feature type="chain" id="PRO_5037825187" evidence="2">
    <location>
        <begin position="20"/>
        <end position="1455"/>
    </location>
</feature>
<name>A0A914W4V7_9BILA</name>
<dbReference type="WBParaSite" id="PSAMB.scaffold305size57849.g4553.t1">
    <property type="protein sequence ID" value="PSAMB.scaffold305size57849.g4553.t1"/>
    <property type="gene ID" value="PSAMB.scaffold305size57849.g4553"/>
</dbReference>
<protein>
    <submittedName>
        <fullName evidence="6">C-type lectin domain-containing protein</fullName>
    </submittedName>
</protein>
<sequence>MWRNAILMTVFTLLRTVHADPCATNPCQNGATCEPASYDSSTFQCTLNCPSNCYGKQCDVCAATSSVCASCLPGFTQAIPGSCFKVVSGSYDATNAYCTDLGGKIATINDAAEDYAIRSWLTTSNSYYGMTGWGDPNSVGTFQWADGSASTHVRCSGLSTGYCCVIQSFIYGETTDWWQIPCTSSSYGGLCRAPCGSDPCGTNPCQNGATCEIASYDGGTYQCKTNCPSNCYGKRCEVCAPTSSVCASCLPGFTQAIPGSCFKVASGNSDATNAYCTDVGGKIATINSAAEDYAIRNWLTTIGTYQAMIGWGDQNSVGTFQWADGSASTYLRCSGLSTGYCCILPNFYYGEYTDWWTGPCTSNYGGVCRAPCGSDICTPNPCQNGATCESSPHDSSTFQCKTNCPSNCYGKRCEVCVPTSSMCASCPTGFTQAVPGSCFSKLPGNFPTANTNCAGVGGKLATINDAAEDYALRSWLATTNTYYGFIGYGDPSSVGTFQWVDGSSSTYLRCSGLSTGYCCNTMALMYGEYSDWWVSPCTADYYGGGICKAPCGTDQCASNPCQNGATCERSPYDAASYQCKSNCPSNCYGQQCEVCVPATSVCVAGCPAGFTQVIPGSCFSILTGNFQTADASCVSSGGRIATINDAAEDYQIRSWLSTTGQSHAMTGWGDQNSVGTFQWADGSASTYVRCSGLSTGHCCLIPSLSSSASGDWELGSCATDYGAAVCRAPCEDPCVPDPCQNGATCEPATYDATTFQCKLNCPSNCYGKQCDVCVAAASVCPSCLPGFAQAIPGSCFKVVSGNYASINTYCGDVGGKIATINDAAEDYAIRSWFSTIGTYYTMIGYGDPNSAGTFQWADGSASSYVRCSGLSTGYCCVIPGMIYGETSDWWQIPCTANYYGGLCRAPCGSDICTPNPCQNGATCEPSTYDSSTFQCKTNCPTNCYGKRCEVCIPTTSMCASCPTGFTQAIPGSCFSKLPGNFPTANTNCAGVGGKLATINDAAEDNAIRNWLTTTNTYYGFIGYGDPSSVGTFQWVDGSASTYLRCSGLSTGYCCNIAGMMYGEYNDWWVSPCTADYYGGGICKAPCGTDQCASNPCQNGATCEASPYDAASYQCKLNCPSNCYGQQCEVCVPTSSVCVAGCPPGFTQSVPGSCFSTLAGNFQTADASCTSSGGRIATINDAAEDYQIRSWLTTIGQSHAMIGWGDQNSAGTFQWADGSASTYVRCSGLSTGYCCLIPSISSSASGDWELGSCATDYGAAVCRTPCFDPCTPDPCQNGATCEPASYDTTTFQCKLNCPSNCYGKQCDVCVAAASVCETCPAGFTQVVPGSCYSALSGDFQTTDTDCGNNGGRIATINDAAEDYQIRSWFTTVGTYYALTGYGDPNSVGTFQWADGSASTYLRCYASNVGYCCLIPSFMYGETSDWFEVPCSSYYGGLCKAPCGGNKECCFFGSAHV</sequence>
<feature type="disulfide bond" evidence="1">
    <location>
        <begin position="227"/>
        <end position="236"/>
    </location>
</feature>
<feature type="disulfide bond" evidence="1">
    <location>
        <begin position="583"/>
        <end position="592"/>
    </location>
</feature>
<dbReference type="InterPro" id="IPR001304">
    <property type="entry name" value="C-type_lectin-like"/>
</dbReference>
<dbReference type="PANTHER" id="PTHR22801:SF63">
    <property type="entry name" value="C-TYPE LECTIN DOMAIN-CONTAINING PROTEIN"/>
    <property type="match status" value="1"/>
</dbReference>
<keyword evidence="1" id="KW-0245">EGF-like domain</keyword>
<feature type="disulfide bond" evidence="1">
    <location>
        <begin position="404"/>
        <end position="413"/>
    </location>
</feature>
<dbReference type="Proteomes" id="UP000887566">
    <property type="component" value="Unplaced"/>
</dbReference>